<feature type="compositionally biased region" description="Polar residues" evidence="5">
    <location>
        <begin position="1"/>
        <end position="21"/>
    </location>
</feature>
<dbReference type="PROSITE" id="PS00518">
    <property type="entry name" value="ZF_RING_1"/>
    <property type="match status" value="2"/>
</dbReference>
<dbReference type="Gene3D" id="3.30.40.10">
    <property type="entry name" value="Zinc/RING finger domain, C3HC4 (zinc finger)"/>
    <property type="match status" value="2"/>
</dbReference>
<evidence type="ECO:0000256" key="4">
    <source>
        <dbReference type="PROSITE-ProRule" id="PRU00175"/>
    </source>
</evidence>
<dbReference type="SMART" id="SM00184">
    <property type="entry name" value="RING"/>
    <property type="match status" value="2"/>
</dbReference>
<evidence type="ECO:0000259" key="7">
    <source>
        <dbReference type="PROSITE" id="PS51787"/>
    </source>
</evidence>
<evidence type="ECO:0000256" key="2">
    <source>
        <dbReference type="ARBA" id="ARBA00022771"/>
    </source>
</evidence>
<protein>
    <submittedName>
        <fullName evidence="8">Uncharacterized protein</fullName>
    </submittedName>
</protein>
<evidence type="ECO:0000259" key="6">
    <source>
        <dbReference type="PROSITE" id="PS50089"/>
    </source>
</evidence>
<dbReference type="SMART" id="SM00464">
    <property type="entry name" value="LON"/>
    <property type="match status" value="1"/>
</dbReference>
<dbReference type="Pfam" id="PF13923">
    <property type="entry name" value="zf-C3HC4_2"/>
    <property type="match status" value="1"/>
</dbReference>
<proteinExistence type="predicted"/>
<evidence type="ECO:0000256" key="1">
    <source>
        <dbReference type="ARBA" id="ARBA00022723"/>
    </source>
</evidence>
<feature type="region of interest" description="Disordered" evidence="5">
    <location>
        <begin position="447"/>
        <end position="497"/>
    </location>
</feature>
<accession>A0AAN9UYC7</accession>
<reference evidence="8 9" key="1">
    <citation type="submission" date="2024-02" db="EMBL/GenBank/DDBJ databases">
        <title>De novo assembly and annotation of 12 fungi associated with fruit tree decline syndrome in Ontario, Canada.</title>
        <authorList>
            <person name="Sulman M."/>
            <person name="Ellouze W."/>
            <person name="Ilyukhin E."/>
        </authorList>
    </citation>
    <scope>NUCLEOTIDE SEQUENCE [LARGE SCALE GENOMIC DNA]</scope>
    <source>
        <strain evidence="8 9">M11/M66-122</strain>
    </source>
</reference>
<dbReference type="PANTHER" id="PTHR23327">
    <property type="entry name" value="RING FINGER PROTEIN 127"/>
    <property type="match status" value="1"/>
</dbReference>
<evidence type="ECO:0000313" key="8">
    <source>
        <dbReference type="EMBL" id="KAK7751499.1"/>
    </source>
</evidence>
<dbReference type="InterPro" id="IPR017907">
    <property type="entry name" value="Znf_RING_CS"/>
</dbReference>
<feature type="domain" description="RING-type" evidence="6">
    <location>
        <begin position="242"/>
        <end position="280"/>
    </location>
</feature>
<evidence type="ECO:0000256" key="3">
    <source>
        <dbReference type="ARBA" id="ARBA00022833"/>
    </source>
</evidence>
<dbReference type="InterPro" id="IPR015947">
    <property type="entry name" value="PUA-like_sf"/>
</dbReference>
<dbReference type="InterPro" id="IPR001841">
    <property type="entry name" value="Znf_RING"/>
</dbReference>
<keyword evidence="3" id="KW-0862">Zinc</keyword>
<evidence type="ECO:0000256" key="5">
    <source>
        <dbReference type="SAM" id="MobiDB-lite"/>
    </source>
</evidence>
<dbReference type="PROSITE" id="PS50089">
    <property type="entry name" value="ZF_RING_2"/>
    <property type="match status" value="2"/>
</dbReference>
<dbReference type="SUPFAM" id="SSF88697">
    <property type="entry name" value="PUA domain-like"/>
    <property type="match status" value="1"/>
</dbReference>
<keyword evidence="9" id="KW-1185">Reference proteome</keyword>
<dbReference type="Proteomes" id="UP001320420">
    <property type="component" value="Unassembled WGS sequence"/>
</dbReference>
<dbReference type="SUPFAM" id="SSF57850">
    <property type="entry name" value="RING/U-box"/>
    <property type="match status" value="2"/>
</dbReference>
<dbReference type="AlphaFoldDB" id="A0AAN9UYC7"/>
<feature type="domain" description="RING-type" evidence="6">
    <location>
        <begin position="68"/>
        <end position="116"/>
    </location>
</feature>
<dbReference type="PROSITE" id="PS51787">
    <property type="entry name" value="LON_N"/>
    <property type="match status" value="1"/>
</dbReference>
<keyword evidence="1" id="KW-0479">Metal-binding</keyword>
<dbReference type="InterPro" id="IPR003111">
    <property type="entry name" value="Lon_prtase_N"/>
</dbReference>
<dbReference type="GO" id="GO:0008270">
    <property type="term" value="F:zinc ion binding"/>
    <property type="evidence" value="ECO:0007669"/>
    <property type="project" value="UniProtKB-KW"/>
</dbReference>
<feature type="domain" description="Lon N-terminal" evidence="7">
    <location>
        <begin position="329"/>
        <end position="585"/>
    </location>
</feature>
<dbReference type="EMBL" id="JAKJXP020000049">
    <property type="protein sequence ID" value="KAK7751499.1"/>
    <property type="molecule type" value="Genomic_DNA"/>
</dbReference>
<evidence type="ECO:0000313" key="9">
    <source>
        <dbReference type="Proteomes" id="UP001320420"/>
    </source>
</evidence>
<organism evidence="8 9">
    <name type="scientific">Diatrype stigma</name>
    <dbReference type="NCBI Taxonomy" id="117547"/>
    <lineage>
        <taxon>Eukaryota</taxon>
        <taxon>Fungi</taxon>
        <taxon>Dikarya</taxon>
        <taxon>Ascomycota</taxon>
        <taxon>Pezizomycotina</taxon>
        <taxon>Sordariomycetes</taxon>
        <taxon>Xylariomycetidae</taxon>
        <taxon>Xylariales</taxon>
        <taxon>Diatrypaceae</taxon>
        <taxon>Diatrype</taxon>
    </lineage>
</organism>
<dbReference type="Pfam" id="PF02190">
    <property type="entry name" value="LON_substr_bdg"/>
    <property type="match status" value="1"/>
</dbReference>
<dbReference type="PANTHER" id="PTHR23327:SF42">
    <property type="entry name" value="LON PEPTIDASE N-TERMINAL DOMAIN AND RING FINGER PROTEIN C14F5.10C"/>
    <property type="match status" value="1"/>
</dbReference>
<dbReference type="Pfam" id="PF15227">
    <property type="entry name" value="zf-C3HC4_4"/>
    <property type="match status" value="1"/>
</dbReference>
<dbReference type="Gene3D" id="2.30.130.40">
    <property type="entry name" value="LON domain-like"/>
    <property type="match status" value="1"/>
</dbReference>
<dbReference type="InterPro" id="IPR046336">
    <property type="entry name" value="Lon_prtase_N_sf"/>
</dbReference>
<dbReference type="InterPro" id="IPR013083">
    <property type="entry name" value="Znf_RING/FYVE/PHD"/>
</dbReference>
<dbReference type="Gene3D" id="1.20.58.1480">
    <property type="match status" value="1"/>
</dbReference>
<keyword evidence="2 4" id="KW-0863">Zinc-finger</keyword>
<comment type="caution">
    <text evidence="8">The sequence shown here is derived from an EMBL/GenBank/DDBJ whole genome shotgun (WGS) entry which is preliminary data.</text>
</comment>
<sequence>MSSPQTDIASVRIQNHTSAPSDGTIPPPHAESDGTSVPNLPGTEEPPSVSALLTAGREARQIVRLVQCPICSGILQEPTTLPCGHSLCKRCVPQTHARTNISWPATAGRLQGFECPFADCKKEHAIGDCAIDVTLKKVLAIIKSAIEQDRADPGLSNTSTHIIVRDPWTVAGLPVLEGKEPESAVLEGGRIVATYTMAELNKLDYNAEVSYALVGASDEAVEQADNALFARLKESARAEVECQVCYAIFLDPLTTTCGHTFCRTCVQRILDHSDLCPICRRGLSIQPQAAATGLPSNERLVKIIDGFWADLIALRAQAYRLEQQANNNGFDIPIFVCTLAFPHMPTFLHVFEPRYRLMIRRAMEGSRTFGMVLPTPSPDPGGPDFSEYGTLLRIVNIEYFPDGRSLIETRGVSRFRVTRHGSLDGYVVANTQKIDDISVAEEEAIEASETMRVHGTHGLETTPPASDPETTTPTDPGHPAVPPSPAAAARPLPTPASLEDIDTMSTQELVDYVIDFVARMKARSVSWLLPRIIAIYGECPPSPLLLPWWFASLLPVREEEKYRLLSTTSVRQRLKICCRWIVEWESSRW</sequence>
<gene>
    <name evidence="8" type="ORF">SLS62_006584</name>
</gene>
<name>A0AAN9UYC7_9PEZI</name>
<feature type="region of interest" description="Disordered" evidence="5">
    <location>
        <begin position="1"/>
        <end position="48"/>
    </location>
</feature>